<dbReference type="Gene3D" id="3.10.380.10">
    <property type="entry name" value="Colicin E3-like ribonuclease domain"/>
    <property type="match status" value="1"/>
</dbReference>
<gene>
    <name evidence="3" type="ORF">JJB97_17395</name>
</gene>
<dbReference type="Proteomes" id="UP000659047">
    <property type="component" value="Unassembled WGS sequence"/>
</dbReference>
<reference evidence="3" key="1">
    <citation type="submission" date="2021-01" db="EMBL/GenBank/DDBJ databases">
        <title>Intestinitalea alba gen. nov., sp. nov., a novel genus of the family Enterobacteriaceae, isolated from the gut of the plastic-eating mealworm Tenebrio molitor L.</title>
        <authorList>
            <person name="Yang Y."/>
        </authorList>
    </citation>
    <scope>NUCLEOTIDE SEQUENCE</scope>
    <source>
        <strain evidence="3">BIT-L3</strain>
    </source>
</reference>
<keyword evidence="4" id="KW-1185">Reference proteome</keyword>
<feature type="region of interest" description="Disordered" evidence="1">
    <location>
        <begin position="25"/>
        <end position="49"/>
    </location>
</feature>
<evidence type="ECO:0000256" key="1">
    <source>
        <dbReference type="SAM" id="MobiDB-lite"/>
    </source>
</evidence>
<dbReference type="GO" id="GO:0016788">
    <property type="term" value="F:hydrolase activity, acting on ester bonds"/>
    <property type="evidence" value="ECO:0007669"/>
    <property type="project" value="InterPro"/>
</dbReference>
<sequence length="94" mass="10762">MRCFSIFELKIPKFAMMAFYQQAASPATDNDVPQHAQIAKKKKPDPTRVYEWDSQHGELETYRASDGEHPGSVDHKTGEQLKPAVKGRNIKRYL</sequence>
<feature type="domain" description="Colicin E3-like ribonuclease" evidence="2">
    <location>
        <begin position="40"/>
        <end position="91"/>
    </location>
</feature>
<dbReference type="EMBL" id="JAEPBH010000083">
    <property type="protein sequence ID" value="MBK4717053.1"/>
    <property type="molecule type" value="Genomic_DNA"/>
</dbReference>
<dbReference type="GO" id="GO:0043022">
    <property type="term" value="F:ribosome binding"/>
    <property type="evidence" value="ECO:0007669"/>
    <property type="project" value="InterPro"/>
</dbReference>
<dbReference type="InterPro" id="IPR009105">
    <property type="entry name" value="Colicin_E3_ribonuclease"/>
</dbReference>
<dbReference type="InterPro" id="IPR036725">
    <property type="entry name" value="ColE3_ribonuclease_sf"/>
</dbReference>
<evidence type="ECO:0000313" key="3">
    <source>
        <dbReference type="EMBL" id="MBK4717053.1"/>
    </source>
</evidence>
<dbReference type="Pfam" id="PF09000">
    <property type="entry name" value="Cytotoxic"/>
    <property type="match status" value="1"/>
</dbReference>
<evidence type="ECO:0000313" key="4">
    <source>
        <dbReference type="Proteomes" id="UP000659047"/>
    </source>
</evidence>
<feature type="compositionally biased region" description="Basic and acidic residues" evidence="1">
    <location>
        <begin position="62"/>
        <end position="79"/>
    </location>
</feature>
<dbReference type="SUPFAM" id="SSF63840">
    <property type="entry name" value="Ribonuclease domain of colicin E3"/>
    <property type="match status" value="1"/>
</dbReference>
<name>A0A8K0V4S3_9ENTR</name>
<organism evidence="3 4">
    <name type="scientific">Tenebrionibacter intestinalis</name>
    <dbReference type="NCBI Taxonomy" id="2799638"/>
    <lineage>
        <taxon>Bacteria</taxon>
        <taxon>Pseudomonadati</taxon>
        <taxon>Pseudomonadota</taxon>
        <taxon>Gammaproteobacteria</taxon>
        <taxon>Enterobacterales</taxon>
        <taxon>Enterobacteriaceae</taxon>
        <taxon>Tenebrionibacter/Tenebrionicola group</taxon>
        <taxon>Tenebrionibacter</taxon>
    </lineage>
</organism>
<evidence type="ECO:0000259" key="2">
    <source>
        <dbReference type="Pfam" id="PF09000"/>
    </source>
</evidence>
<feature type="region of interest" description="Disordered" evidence="1">
    <location>
        <begin position="62"/>
        <end position="94"/>
    </location>
</feature>
<comment type="caution">
    <text evidence="3">The sequence shown here is derived from an EMBL/GenBank/DDBJ whole genome shotgun (WGS) entry which is preliminary data.</text>
</comment>
<dbReference type="GO" id="GO:0003723">
    <property type="term" value="F:RNA binding"/>
    <property type="evidence" value="ECO:0007669"/>
    <property type="project" value="InterPro"/>
</dbReference>
<protein>
    <recommendedName>
        <fullName evidence="2">Colicin E3-like ribonuclease domain-containing protein</fullName>
    </recommendedName>
</protein>
<dbReference type="AlphaFoldDB" id="A0A8K0V4S3"/>
<proteinExistence type="predicted"/>
<accession>A0A8K0V4S3</accession>